<dbReference type="InterPro" id="IPR036291">
    <property type="entry name" value="NAD(P)-bd_dom_sf"/>
</dbReference>
<feature type="domain" description="Alcohol dehydrogenase-like C-terminal" evidence="4">
    <location>
        <begin position="57"/>
        <end position="169"/>
    </location>
</feature>
<protein>
    <recommendedName>
        <fullName evidence="4">Alcohol dehydrogenase-like C-terminal domain-containing protein</fullName>
    </recommendedName>
</protein>
<gene>
    <name evidence="5" type="ORF">GCM10025862_28670</name>
</gene>
<keyword evidence="6" id="KW-1185">Reference proteome</keyword>
<name>A0ABQ6HQV8_9MICO</name>
<dbReference type="EMBL" id="BSUJ01000001">
    <property type="protein sequence ID" value="GMA20846.1"/>
    <property type="molecule type" value="Genomic_DNA"/>
</dbReference>
<dbReference type="SUPFAM" id="SSF51735">
    <property type="entry name" value="NAD(P)-binding Rossmann-fold domains"/>
    <property type="match status" value="1"/>
</dbReference>
<keyword evidence="2" id="KW-0479">Metal-binding</keyword>
<dbReference type="Gene3D" id="3.90.180.10">
    <property type="entry name" value="Medium-chain alcohol dehydrogenases, catalytic domain"/>
    <property type="match status" value="1"/>
</dbReference>
<comment type="cofactor">
    <cofactor evidence="1">
        <name>Zn(2+)</name>
        <dbReference type="ChEBI" id="CHEBI:29105"/>
    </cofactor>
</comment>
<accession>A0ABQ6HQV8</accession>
<dbReference type="InterPro" id="IPR013149">
    <property type="entry name" value="ADH-like_C"/>
</dbReference>
<dbReference type="Gene3D" id="3.40.50.720">
    <property type="entry name" value="NAD(P)-binding Rossmann-like Domain"/>
    <property type="match status" value="1"/>
</dbReference>
<evidence type="ECO:0000256" key="1">
    <source>
        <dbReference type="ARBA" id="ARBA00001947"/>
    </source>
</evidence>
<keyword evidence="3" id="KW-0862">Zinc</keyword>
<evidence type="ECO:0000259" key="4">
    <source>
        <dbReference type="Pfam" id="PF00107"/>
    </source>
</evidence>
<dbReference type="PANTHER" id="PTHR42813:SF2">
    <property type="entry name" value="DEHYDROGENASE, ZINC-CONTAINING, PUTATIVE (AFU_ORTHOLOGUE AFUA_2G02810)-RELATED"/>
    <property type="match status" value="1"/>
</dbReference>
<reference evidence="6" key="1">
    <citation type="journal article" date="2019" name="Int. J. Syst. Evol. Microbiol.">
        <title>The Global Catalogue of Microorganisms (GCM) 10K type strain sequencing project: providing services to taxonomists for standard genome sequencing and annotation.</title>
        <authorList>
            <consortium name="The Broad Institute Genomics Platform"/>
            <consortium name="The Broad Institute Genome Sequencing Center for Infectious Disease"/>
            <person name="Wu L."/>
            <person name="Ma J."/>
        </authorList>
    </citation>
    <scope>NUCLEOTIDE SEQUENCE [LARGE SCALE GENOMIC DNA]</scope>
    <source>
        <strain evidence="6">NBRC 105830</strain>
    </source>
</reference>
<dbReference type="Proteomes" id="UP001157109">
    <property type="component" value="Unassembled WGS sequence"/>
</dbReference>
<evidence type="ECO:0000313" key="6">
    <source>
        <dbReference type="Proteomes" id="UP001157109"/>
    </source>
</evidence>
<comment type="caution">
    <text evidence="5">The sequence shown here is derived from an EMBL/GenBank/DDBJ whole genome shotgun (WGS) entry which is preliminary data.</text>
</comment>
<sequence>MRVPLADGTLVPVRGEVTDDNLASLLTLSDVMGTGWHAAVSAGVSDGMTVAVVGDGAVGLCGVLAARELGAARIVALSRHEARQQIATHFGATDIVAERGDEATERLLDLTDGVGADAVLECVGTAQSMETAFAIARPGSIVGFVGVPHGGEPPVERMFRKNIGLRGGMAPVRRYLPHLVPQVLDGRIEPGLVFDSVLPLDEVAEGYRQMDERRAIKVLLRP</sequence>
<organism evidence="5 6">
    <name type="scientific">Arsenicicoccus piscis</name>
    <dbReference type="NCBI Taxonomy" id="673954"/>
    <lineage>
        <taxon>Bacteria</taxon>
        <taxon>Bacillati</taxon>
        <taxon>Actinomycetota</taxon>
        <taxon>Actinomycetes</taxon>
        <taxon>Micrococcales</taxon>
        <taxon>Intrasporangiaceae</taxon>
        <taxon>Arsenicicoccus</taxon>
    </lineage>
</organism>
<proteinExistence type="predicted"/>
<evidence type="ECO:0000256" key="3">
    <source>
        <dbReference type="ARBA" id="ARBA00022833"/>
    </source>
</evidence>
<dbReference type="Pfam" id="PF00107">
    <property type="entry name" value="ADH_zinc_N"/>
    <property type="match status" value="1"/>
</dbReference>
<dbReference type="PANTHER" id="PTHR42813">
    <property type="entry name" value="ZINC-TYPE ALCOHOL DEHYDROGENASE-LIKE"/>
    <property type="match status" value="1"/>
</dbReference>
<evidence type="ECO:0000313" key="5">
    <source>
        <dbReference type="EMBL" id="GMA20846.1"/>
    </source>
</evidence>
<evidence type="ECO:0000256" key="2">
    <source>
        <dbReference type="ARBA" id="ARBA00022723"/>
    </source>
</evidence>